<gene>
    <name evidence="1" type="ORF">JR316_0008319</name>
</gene>
<accession>A0ACB8GVU2</accession>
<protein>
    <submittedName>
        <fullName evidence="1">Uncharacterized protein</fullName>
    </submittedName>
</protein>
<dbReference type="EMBL" id="JAFIQS020000007">
    <property type="protein sequence ID" value="KAH9479724.1"/>
    <property type="molecule type" value="Genomic_DNA"/>
</dbReference>
<proteinExistence type="predicted"/>
<organism evidence="1 2">
    <name type="scientific">Psilocybe cubensis</name>
    <name type="common">Psychedelic mushroom</name>
    <name type="synonym">Stropharia cubensis</name>
    <dbReference type="NCBI Taxonomy" id="181762"/>
    <lineage>
        <taxon>Eukaryota</taxon>
        <taxon>Fungi</taxon>
        <taxon>Dikarya</taxon>
        <taxon>Basidiomycota</taxon>
        <taxon>Agaricomycotina</taxon>
        <taxon>Agaricomycetes</taxon>
        <taxon>Agaricomycetidae</taxon>
        <taxon>Agaricales</taxon>
        <taxon>Agaricineae</taxon>
        <taxon>Strophariaceae</taxon>
        <taxon>Psilocybe</taxon>
    </lineage>
</organism>
<dbReference type="Proteomes" id="UP000664032">
    <property type="component" value="Unassembled WGS sequence"/>
</dbReference>
<name>A0ACB8GVU2_PSICU</name>
<reference evidence="1" key="1">
    <citation type="submission" date="2021-10" db="EMBL/GenBank/DDBJ databases">
        <title>Psilocybe cubensis genome.</title>
        <authorList>
            <person name="Mckernan K.J."/>
            <person name="Crawford S."/>
            <person name="Trippe A."/>
            <person name="Kane L.T."/>
            <person name="Mclaughlin S."/>
        </authorList>
    </citation>
    <scope>NUCLEOTIDE SEQUENCE</scope>
    <source>
        <strain evidence="1">MGC-MH-2018</strain>
    </source>
</reference>
<keyword evidence="2" id="KW-1185">Reference proteome</keyword>
<sequence>MENEGRPPSYNTSTLADIYAGSSRNVLITSGFNLSSVTLPRSPASASSSSSSNFESFYDPSPEVFAQDIRRAVKRLVQRGPRYAHTVPPVVPTSSRRPLSTEKRPPTFLPKRTPAISDFENVTYRFEPSYTLPNTMTLVPQYEVDESKDRYTVNVNMNCFMPTSFVTRIFNMSNLIGEFEMGIINTEVSSKVRIGDKLFNIANILSKNGGRDSGTWFWNPLAFGTKFCLKWDYSTRPCTCSSTVGGMDVLATFTSPFGLNEGSNPPMLEVTPAGREENLFQHILISLLIVERKRLTPDRDKMPIALLKAYGSLRATTNILMKAYQGNRLETNILLIHSFTGIHSFVLSPRRSFKYTHYPNDFRLKI</sequence>
<evidence type="ECO:0000313" key="1">
    <source>
        <dbReference type="EMBL" id="KAH9479724.1"/>
    </source>
</evidence>
<evidence type="ECO:0000313" key="2">
    <source>
        <dbReference type="Proteomes" id="UP000664032"/>
    </source>
</evidence>
<comment type="caution">
    <text evidence="1">The sequence shown here is derived from an EMBL/GenBank/DDBJ whole genome shotgun (WGS) entry which is preliminary data.</text>
</comment>